<evidence type="ECO:0000256" key="2">
    <source>
        <dbReference type="ARBA" id="ARBA00022801"/>
    </source>
</evidence>
<protein>
    <submittedName>
        <fullName evidence="3">D-alanyl-D-alanine carboxypeptidase/D-alanyl-D-alanine-endopeptidase</fullName>
        <ecNumber evidence="3">3.4.16.4</ecNumber>
    </submittedName>
</protein>
<dbReference type="PANTHER" id="PTHR30023:SF0">
    <property type="entry name" value="PENICILLIN-SENSITIVE CARBOXYPEPTIDASE A"/>
    <property type="match status" value="1"/>
</dbReference>
<keyword evidence="2 3" id="KW-0378">Hydrolase</keyword>
<evidence type="ECO:0000313" key="4">
    <source>
        <dbReference type="Proteomes" id="UP000269301"/>
    </source>
</evidence>
<gene>
    <name evidence="3" type="primary">dacB</name>
    <name evidence="3" type="ORF">D8M06_11080</name>
</gene>
<dbReference type="OrthoDB" id="9802627at2"/>
<organism evidence="3 4">
    <name type="scientific">Oceanobacillus halophilus</name>
    <dbReference type="NCBI Taxonomy" id="930130"/>
    <lineage>
        <taxon>Bacteria</taxon>
        <taxon>Bacillati</taxon>
        <taxon>Bacillota</taxon>
        <taxon>Bacilli</taxon>
        <taxon>Bacillales</taxon>
        <taxon>Bacillaceae</taxon>
        <taxon>Oceanobacillus</taxon>
    </lineage>
</organism>
<evidence type="ECO:0000256" key="1">
    <source>
        <dbReference type="ARBA" id="ARBA00006096"/>
    </source>
</evidence>
<comment type="caution">
    <text evidence="3">The sequence shown here is derived from an EMBL/GenBank/DDBJ whole genome shotgun (WGS) entry which is preliminary data.</text>
</comment>
<keyword evidence="4" id="KW-1185">Reference proteome</keyword>
<dbReference type="SUPFAM" id="SSF56601">
    <property type="entry name" value="beta-lactamase/transpeptidase-like"/>
    <property type="match status" value="1"/>
</dbReference>
<name>A0A495A0V6_9BACI</name>
<dbReference type="NCBIfam" id="TIGR00666">
    <property type="entry name" value="PBP4"/>
    <property type="match status" value="1"/>
</dbReference>
<dbReference type="GO" id="GO:0006508">
    <property type="term" value="P:proteolysis"/>
    <property type="evidence" value="ECO:0007669"/>
    <property type="project" value="InterPro"/>
</dbReference>
<dbReference type="GO" id="GO:0009002">
    <property type="term" value="F:serine-type D-Ala-D-Ala carboxypeptidase activity"/>
    <property type="evidence" value="ECO:0007669"/>
    <property type="project" value="UniProtKB-EC"/>
</dbReference>
<dbReference type="Pfam" id="PF02113">
    <property type="entry name" value="Peptidase_S13"/>
    <property type="match status" value="1"/>
</dbReference>
<keyword evidence="3" id="KW-0645">Protease</keyword>
<dbReference type="AlphaFoldDB" id="A0A495A0V6"/>
<dbReference type="PANTHER" id="PTHR30023">
    <property type="entry name" value="D-ALANYL-D-ALANINE CARBOXYPEPTIDASE"/>
    <property type="match status" value="1"/>
</dbReference>
<dbReference type="EMBL" id="RBZP01000008">
    <property type="protein sequence ID" value="RKQ33052.1"/>
    <property type="molecule type" value="Genomic_DNA"/>
</dbReference>
<evidence type="ECO:0000313" key="3">
    <source>
        <dbReference type="EMBL" id="RKQ33052.1"/>
    </source>
</evidence>
<proteinExistence type="inferred from homology"/>
<dbReference type="InterPro" id="IPR000667">
    <property type="entry name" value="Peptidase_S13"/>
</dbReference>
<keyword evidence="3" id="KW-0121">Carboxypeptidase</keyword>
<accession>A0A495A0V6</accession>
<dbReference type="RefSeq" id="WP_121204588.1">
    <property type="nucleotide sequence ID" value="NZ_RBZP01000008.1"/>
</dbReference>
<dbReference type="Gene3D" id="3.50.80.20">
    <property type="entry name" value="D-Ala-D-Ala carboxypeptidase C, peptidase S13"/>
    <property type="match status" value="1"/>
</dbReference>
<reference evidence="3 4" key="1">
    <citation type="journal article" date="2016" name="Int. J. Syst. Evol. Microbiol.">
        <title>Oceanobacillus halophilus sp. nov., a novel moderately halophilic bacterium from a hypersaline lake.</title>
        <authorList>
            <person name="Amoozegar M.A."/>
            <person name="Bagheri M."/>
            <person name="Makhdoumi A."/>
            <person name="Nikou M.M."/>
            <person name="Fazeli S.A.S."/>
            <person name="Schumann P."/>
            <person name="Sproer C."/>
            <person name="Sanchez-Porro C."/>
            <person name="Ventosa A."/>
        </authorList>
    </citation>
    <scope>NUCLEOTIDE SEQUENCE [LARGE SCALE GENOMIC DNA]</scope>
    <source>
        <strain evidence="3 4">DSM 23996</strain>
    </source>
</reference>
<dbReference type="Proteomes" id="UP000269301">
    <property type="component" value="Unassembled WGS sequence"/>
</dbReference>
<comment type="similarity">
    <text evidence="1">Belongs to the peptidase S13 family.</text>
</comment>
<dbReference type="GO" id="GO:0000270">
    <property type="term" value="P:peptidoglycan metabolic process"/>
    <property type="evidence" value="ECO:0007669"/>
    <property type="project" value="TreeGrafter"/>
</dbReference>
<dbReference type="InterPro" id="IPR012338">
    <property type="entry name" value="Beta-lactam/transpept-like"/>
</dbReference>
<dbReference type="EC" id="3.4.16.4" evidence="3"/>
<dbReference type="Gene3D" id="3.40.710.10">
    <property type="entry name" value="DD-peptidase/beta-lactamase superfamily"/>
    <property type="match status" value="2"/>
</dbReference>
<dbReference type="PRINTS" id="PR00922">
    <property type="entry name" value="DADACBPTASE3"/>
</dbReference>
<sequence length="505" mass="55547">MNRKNYRRLFLPLVVIFLLVSFYYTGGEEELFVIASEEKTPEVDSSLPLKEQIDTILEDERLDGAITGVSVRKADTGEEIYSNHGDIRLHPASNMKILTASAALETLGPDYQFTTEVLTDGKMTGNVLQGNLYLKGKGDPTLLEADLEKFAKTLKDQGITKIKGNLIGDDSWYDDIRLSQDLNWSDEPFYTGAQVSALTLSPDNDYDAGTVIVESQPGEGEQAEVTVTPRTDYVTIVNKTKMVKAGETKQISIEREHGSNRIIVEGQMPADGSTTKKWVSVWKPTGYALDVFKKALENNGVTFIGNAKINSGQAPENAKELTSKQSIPVAELLLPFMKLSNNGHGEVLTKEMGKVVFDEGSWDKGLEVMEDVITSFGVSEDAILLRDGSGMSHKNYIPASELTKLLYKIQEKDWYSEFEYALPVAGISDRMVGGTLRNRMTEEPTKGNVKAKTGSLTGVYTLSGYVTSADGEKLIFSILNNNYIDGSMAPIQDAIASVLASYEFE</sequence>